<dbReference type="AlphaFoldDB" id="A0A3S9SGP6"/>
<dbReference type="EMBL" id="CP034670">
    <property type="protein sequence ID" value="AZR58676.1"/>
    <property type="molecule type" value="Genomic_DNA"/>
</dbReference>
<name>A0A3S9SGP6_EIKCO</name>
<organism evidence="2 3">
    <name type="scientific">Eikenella corrodens</name>
    <dbReference type="NCBI Taxonomy" id="539"/>
    <lineage>
        <taxon>Bacteria</taxon>
        <taxon>Pseudomonadati</taxon>
        <taxon>Pseudomonadota</taxon>
        <taxon>Betaproteobacteria</taxon>
        <taxon>Neisseriales</taxon>
        <taxon>Neisseriaceae</taxon>
        <taxon>Eikenella</taxon>
    </lineage>
</organism>
<evidence type="ECO:0000313" key="2">
    <source>
        <dbReference type="EMBL" id="AZR58676.1"/>
    </source>
</evidence>
<dbReference type="Proteomes" id="UP000282435">
    <property type="component" value="Chromosome"/>
</dbReference>
<dbReference type="RefSeq" id="WP_126982243.1">
    <property type="nucleotide sequence ID" value="NZ_CP034670.1"/>
</dbReference>
<sequence length="127" mass="14826">MNSIHDFLRKTLGGLTTAYYVRHFLFGLVLYGGVVWMSVQTGNLRHIPLFTLCQFLYPYSRFVYESVVGFILGRNIVLVNPIVMLVSKIFTITLCWTMSVFIAPFGLAYLYFYHSKQERQQQQQPEQ</sequence>
<evidence type="ECO:0000313" key="3">
    <source>
        <dbReference type="Proteomes" id="UP000282435"/>
    </source>
</evidence>
<keyword evidence="1" id="KW-0812">Transmembrane</keyword>
<protein>
    <submittedName>
        <fullName evidence="2">Uncharacterized protein</fullName>
    </submittedName>
</protein>
<feature type="transmembrane region" description="Helical" evidence="1">
    <location>
        <begin position="62"/>
        <end position="83"/>
    </location>
</feature>
<gene>
    <name evidence="2" type="ORF">ELB75_00625</name>
</gene>
<feature type="transmembrane region" description="Helical" evidence="1">
    <location>
        <begin position="20"/>
        <end position="41"/>
    </location>
</feature>
<keyword evidence="1" id="KW-0472">Membrane</keyword>
<evidence type="ECO:0000256" key="1">
    <source>
        <dbReference type="SAM" id="Phobius"/>
    </source>
</evidence>
<dbReference type="OrthoDB" id="8779206at2"/>
<reference evidence="2 3" key="1">
    <citation type="submission" date="2018-12" db="EMBL/GenBank/DDBJ databases">
        <title>Genome sequencing of Eikenella corrodens KCOM 3110 (= JS217).</title>
        <authorList>
            <person name="Koo J.-K."/>
            <person name="Park S.-N."/>
            <person name="Lim Y.K."/>
        </authorList>
    </citation>
    <scope>NUCLEOTIDE SEQUENCE [LARGE SCALE GENOMIC DNA]</scope>
    <source>
        <strain evidence="2 3">KCOM 3110</strain>
    </source>
</reference>
<feature type="transmembrane region" description="Helical" evidence="1">
    <location>
        <begin position="89"/>
        <end position="112"/>
    </location>
</feature>
<accession>A0A3S9SGP6</accession>
<keyword evidence="1" id="KW-1133">Transmembrane helix</keyword>
<proteinExistence type="predicted"/>